<feature type="domain" description="DDE Tnp4" evidence="4">
    <location>
        <begin position="93"/>
        <end position="218"/>
    </location>
</feature>
<feature type="coiled-coil region" evidence="3">
    <location>
        <begin position="21"/>
        <end position="66"/>
    </location>
</feature>
<evidence type="ECO:0000256" key="2">
    <source>
        <dbReference type="ARBA" id="ARBA00022723"/>
    </source>
</evidence>
<protein>
    <recommendedName>
        <fullName evidence="4">DDE Tnp4 domain-containing protein</fullName>
    </recommendedName>
</protein>
<evidence type="ECO:0000313" key="5">
    <source>
        <dbReference type="EMBL" id="KAJ8971355.1"/>
    </source>
</evidence>
<dbReference type="EMBL" id="JAPWTJ010001493">
    <property type="protein sequence ID" value="KAJ8971355.1"/>
    <property type="molecule type" value="Genomic_DNA"/>
</dbReference>
<evidence type="ECO:0000313" key="6">
    <source>
        <dbReference type="Proteomes" id="UP001162164"/>
    </source>
</evidence>
<keyword evidence="2" id="KW-0479">Metal-binding</keyword>
<organism evidence="5 6">
    <name type="scientific">Molorchus minor</name>
    <dbReference type="NCBI Taxonomy" id="1323400"/>
    <lineage>
        <taxon>Eukaryota</taxon>
        <taxon>Metazoa</taxon>
        <taxon>Ecdysozoa</taxon>
        <taxon>Arthropoda</taxon>
        <taxon>Hexapoda</taxon>
        <taxon>Insecta</taxon>
        <taxon>Pterygota</taxon>
        <taxon>Neoptera</taxon>
        <taxon>Endopterygota</taxon>
        <taxon>Coleoptera</taxon>
        <taxon>Polyphaga</taxon>
        <taxon>Cucujiformia</taxon>
        <taxon>Chrysomeloidea</taxon>
        <taxon>Cerambycidae</taxon>
        <taxon>Lamiinae</taxon>
        <taxon>Monochamini</taxon>
        <taxon>Molorchus</taxon>
    </lineage>
</organism>
<name>A0ABQ9J288_9CUCU</name>
<keyword evidence="3" id="KW-0175">Coiled coil</keyword>
<evidence type="ECO:0000256" key="3">
    <source>
        <dbReference type="SAM" id="Coils"/>
    </source>
</evidence>
<dbReference type="InterPro" id="IPR027806">
    <property type="entry name" value="HARBI1_dom"/>
</dbReference>
<gene>
    <name evidence="5" type="ORF">NQ317_002962</name>
</gene>
<comment type="caution">
    <text evidence="5">The sequence shown here is derived from an EMBL/GenBank/DDBJ whole genome shotgun (WGS) entry which is preliminary data.</text>
</comment>
<comment type="cofactor">
    <cofactor evidence="1">
        <name>a divalent metal cation</name>
        <dbReference type="ChEBI" id="CHEBI:60240"/>
    </cofactor>
</comment>
<reference evidence="5" key="1">
    <citation type="journal article" date="2023" name="Insect Mol. Biol.">
        <title>Genome sequencing provides insights into the evolution of gene families encoding plant cell wall-degrading enzymes in longhorned beetles.</title>
        <authorList>
            <person name="Shin N.R."/>
            <person name="Okamura Y."/>
            <person name="Kirsch R."/>
            <person name="Pauchet Y."/>
        </authorList>
    </citation>
    <scope>NUCLEOTIDE SEQUENCE</scope>
    <source>
        <strain evidence="5">MMC_N1</strain>
    </source>
</reference>
<evidence type="ECO:0000256" key="1">
    <source>
        <dbReference type="ARBA" id="ARBA00001968"/>
    </source>
</evidence>
<keyword evidence="6" id="KW-1185">Reference proteome</keyword>
<dbReference type="Proteomes" id="UP001162164">
    <property type="component" value="Unassembled WGS sequence"/>
</dbReference>
<dbReference type="Pfam" id="PF13359">
    <property type="entry name" value="DDE_Tnp_4"/>
    <property type="match status" value="1"/>
</dbReference>
<sequence length="425" mass="48004">MNITNHKKENITNKALLDTLMQAISSIKEEVNTSIKEAKEEIKSENQKLIQKIEEHNVQMKKLTTDPTKEEKKNYNGQIQQEVQEAKDLKECKKTSISGDNAETYRNRKGYFSLNVQAVCDSDYKVTDIVARWPGSSHDSHIFRKSAIKVRFETGEFGDAILLGDSGYPLTNYLMTPNRISTPPSGELCNHSHVATRTIIEGIKFSIVLCKNEVDKSRNSEYMNVLVVACLTKLCNNLVCSGLARLLQSIHILKCHHPMLVTLFPDSDEEYLPEKDTNIKRHNLKKCFVTINSDDSETHENISLPQPSTSAVTRLAASLPSLAIPNVKRPFEYFENISPGDEVVHEIQPGAATYTPQIGKKEIAANILKIGGDRGQKVFSDFYSITLKDLQDSYLYGLIQRHKIEKDHAQEKGKPNSHHFLTWFG</sequence>
<evidence type="ECO:0000259" key="4">
    <source>
        <dbReference type="Pfam" id="PF13359"/>
    </source>
</evidence>
<proteinExistence type="predicted"/>
<accession>A0ABQ9J288</accession>